<name>A0A328VSI8_9CHLR</name>
<evidence type="ECO:0000313" key="1">
    <source>
        <dbReference type="EMBL" id="RAQ97045.1"/>
    </source>
</evidence>
<dbReference type="OrthoDB" id="162726at2"/>
<sequence length="165" mass="18133">MKPGDFLFSRRMRQNHALEHATVTILSRMVPDLRVSARATTDGFLMFGSDVDLALLRRAAEEALQRLQAGEAELAIHPNCGTNLAVGISLVTIGTMLGFASSRTRTRVTSTVLSSVAGLLAARPLGELVQKYVTTLPDLRGVRLTEIRRRKIFGFQVIEVRTAQE</sequence>
<dbReference type="RefSeq" id="WP_112431114.1">
    <property type="nucleotide sequence ID" value="NZ_MCIF01000002.1"/>
</dbReference>
<keyword evidence="2" id="KW-1185">Reference proteome</keyword>
<dbReference type="Pfam" id="PF19928">
    <property type="entry name" value="DUF6391"/>
    <property type="match status" value="1"/>
</dbReference>
<reference evidence="1 2" key="1">
    <citation type="submission" date="2016-08" db="EMBL/GenBank/DDBJ databases">
        <title>Analysis of Carbohydrate Active Enzymes in Thermogemmatispora T81 Reveals Carbohydrate Degradation Ability.</title>
        <authorList>
            <person name="Tomazini A."/>
            <person name="Lal S."/>
            <person name="Stott M."/>
            <person name="Henrissat B."/>
            <person name="Polikarpov I."/>
            <person name="Sparling R."/>
            <person name="Levin D.B."/>
        </authorList>
    </citation>
    <scope>NUCLEOTIDE SEQUENCE [LARGE SCALE GENOMIC DNA]</scope>
    <source>
        <strain evidence="1 2">T81</strain>
    </source>
</reference>
<dbReference type="AlphaFoldDB" id="A0A328VSI8"/>
<accession>A0A328VSI8</accession>
<comment type="caution">
    <text evidence="1">The sequence shown here is derived from an EMBL/GenBank/DDBJ whole genome shotgun (WGS) entry which is preliminary data.</text>
</comment>
<evidence type="ECO:0000313" key="2">
    <source>
        <dbReference type="Proteomes" id="UP000248706"/>
    </source>
</evidence>
<organism evidence="1 2">
    <name type="scientific">Thermogemmatispora tikiterensis</name>
    <dbReference type="NCBI Taxonomy" id="1825093"/>
    <lineage>
        <taxon>Bacteria</taxon>
        <taxon>Bacillati</taxon>
        <taxon>Chloroflexota</taxon>
        <taxon>Ktedonobacteria</taxon>
        <taxon>Thermogemmatisporales</taxon>
        <taxon>Thermogemmatisporaceae</taxon>
        <taxon>Thermogemmatispora</taxon>
    </lineage>
</organism>
<dbReference type="EMBL" id="MCIF01000002">
    <property type="protein sequence ID" value="RAQ97045.1"/>
    <property type="molecule type" value="Genomic_DNA"/>
</dbReference>
<protein>
    <submittedName>
        <fullName evidence="1">Uncharacterized protein</fullName>
    </submittedName>
</protein>
<proteinExistence type="predicted"/>
<dbReference type="Proteomes" id="UP000248706">
    <property type="component" value="Unassembled WGS sequence"/>
</dbReference>
<gene>
    <name evidence="1" type="ORF">A4R35_16015</name>
</gene>